<comment type="similarity">
    <text evidence="1">Belongs to the band 7/mec-2 family. Flotillin subfamily.</text>
</comment>
<protein>
    <recommendedName>
        <fullName evidence="1">Flotillin</fullName>
    </recommendedName>
</protein>
<keyword evidence="3" id="KW-1185">Reference proteome</keyword>
<dbReference type="PANTHER" id="PTHR13806:SF46">
    <property type="entry name" value="FLOTILLIN-1-RELATED"/>
    <property type="match status" value="1"/>
</dbReference>
<evidence type="ECO:0000313" key="2">
    <source>
        <dbReference type="EMBL" id="CAJ0966599.1"/>
    </source>
</evidence>
<proteinExistence type="inferred from homology"/>
<dbReference type="EMBL" id="CAUEEQ010075476">
    <property type="protein sequence ID" value="CAJ0966599.1"/>
    <property type="molecule type" value="Genomic_DNA"/>
</dbReference>
<sequence length="104" mass="11216">MKLKAGAYQHYGEAAKMALVLECLPQIAAKVSAPLAKVDEIVILSGENSKITGEMNRLLAEVPVSIQALTGVDLTKHLFFGRSQCDAIGEKSDVKLFCDLLRAN</sequence>
<dbReference type="InterPro" id="IPR027705">
    <property type="entry name" value="Flotillin_fam"/>
</dbReference>
<accession>A0ABN9MIJ0</accession>
<keyword evidence="1" id="KW-0472">Membrane</keyword>
<evidence type="ECO:0000256" key="1">
    <source>
        <dbReference type="RuleBase" id="RU366054"/>
    </source>
</evidence>
<reference evidence="2" key="1">
    <citation type="submission" date="2023-07" db="EMBL/GenBank/DDBJ databases">
        <authorList>
            <person name="Stuckert A."/>
        </authorList>
    </citation>
    <scope>NUCLEOTIDE SEQUENCE</scope>
</reference>
<organism evidence="2 3">
    <name type="scientific">Ranitomeya imitator</name>
    <name type="common">mimic poison frog</name>
    <dbReference type="NCBI Taxonomy" id="111125"/>
    <lineage>
        <taxon>Eukaryota</taxon>
        <taxon>Metazoa</taxon>
        <taxon>Chordata</taxon>
        <taxon>Craniata</taxon>
        <taxon>Vertebrata</taxon>
        <taxon>Euteleostomi</taxon>
        <taxon>Amphibia</taxon>
        <taxon>Batrachia</taxon>
        <taxon>Anura</taxon>
        <taxon>Neobatrachia</taxon>
        <taxon>Hyloidea</taxon>
        <taxon>Dendrobatidae</taxon>
        <taxon>Dendrobatinae</taxon>
        <taxon>Ranitomeya</taxon>
    </lineage>
</organism>
<comment type="subunit">
    <text evidence="1">Heterooligomeric complex.</text>
</comment>
<comment type="subcellular location">
    <subcellularLocation>
        <location evidence="1">Membrane</location>
    </subcellularLocation>
    <subcellularLocation>
        <location evidence="1">Endosome</location>
    </subcellularLocation>
</comment>
<evidence type="ECO:0000313" key="3">
    <source>
        <dbReference type="Proteomes" id="UP001176940"/>
    </source>
</evidence>
<dbReference type="Proteomes" id="UP001176940">
    <property type="component" value="Unassembled WGS sequence"/>
</dbReference>
<gene>
    <name evidence="2" type="ORF">RIMI_LOCUS21446740</name>
</gene>
<name>A0ABN9MIJ0_9NEOB</name>
<dbReference type="PANTHER" id="PTHR13806">
    <property type="entry name" value="FLOTILLIN-RELATED"/>
    <property type="match status" value="1"/>
</dbReference>
<comment type="caution">
    <text evidence="2">The sequence shown here is derived from an EMBL/GenBank/DDBJ whole genome shotgun (WGS) entry which is preliminary data.</text>
</comment>